<protein>
    <submittedName>
        <fullName evidence="3">Sugar phosphate isomerase/epimerase</fullName>
    </submittedName>
</protein>
<dbReference type="SUPFAM" id="SSF51658">
    <property type="entry name" value="Xylose isomerase-like"/>
    <property type="match status" value="1"/>
</dbReference>
<dbReference type="PANTHER" id="PTHR12110:SF41">
    <property type="entry name" value="INOSOSE DEHYDRATASE"/>
    <property type="match status" value="1"/>
</dbReference>
<dbReference type="EMBL" id="JAMDMJ010000007">
    <property type="protein sequence ID" value="MCY9595314.1"/>
    <property type="molecule type" value="Genomic_DNA"/>
</dbReference>
<feature type="domain" description="Xylose isomerase-like TIM barrel" evidence="1">
    <location>
        <begin position="25"/>
        <end position="249"/>
    </location>
</feature>
<dbReference type="KEGG" id="pchi:PC41400_27510"/>
<dbReference type="RefSeq" id="WP_042234943.1">
    <property type="nucleotide sequence ID" value="NZ_CP026520.1"/>
</dbReference>
<name>A0A410X3P0_9BACL</name>
<gene>
    <name evidence="2" type="ORF">M5X16_05945</name>
    <name evidence="3" type="ORF">PC41400_27510</name>
</gene>
<dbReference type="Proteomes" id="UP000288943">
    <property type="component" value="Chromosome"/>
</dbReference>
<dbReference type="OrthoDB" id="9798407at2"/>
<reference evidence="2 5" key="2">
    <citation type="submission" date="2022-05" db="EMBL/GenBank/DDBJ databases">
        <title>Genome Sequencing of Bee-Associated Microbes.</title>
        <authorList>
            <person name="Dunlap C."/>
        </authorList>
    </citation>
    <scope>NUCLEOTIDE SEQUENCE [LARGE SCALE GENOMIC DNA]</scope>
    <source>
        <strain evidence="2 5">NRRL B-23120</strain>
    </source>
</reference>
<dbReference type="PANTHER" id="PTHR12110">
    <property type="entry name" value="HYDROXYPYRUVATE ISOMERASE"/>
    <property type="match status" value="1"/>
</dbReference>
<dbReference type="InterPro" id="IPR013022">
    <property type="entry name" value="Xyl_isomerase-like_TIM-brl"/>
</dbReference>
<evidence type="ECO:0000313" key="5">
    <source>
        <dbReference type="Proteomes" id="UP001527202"/>
    </source>
</evidence>
<reference evidence="3 4" key="1">
    <citation type="submission" date="2018-01" db="EMBL/GenBank/DDBJ databases">
        <title>The whole genome sequencing and assembly of Paenibacillus chitinolyticus KCCM 41400 strain.</title>
        <authorList>
            <person name="Kim J.-Y."/>
            <person name="Park M.-K."/>
            <person name="Lee Y.-J."/>
            <person name="Yi H."/>
            <person name="Bahn Y.-S."/>
            <person name="Kim J.F."/>
            <person name="Lee D.-W."/>
        </authorList>
    </citation>
    <scope>NUCLEOTIDE SEQUENCE [LARGE SCALE GENOMIC DNA]</scope>
    <source>
        <strain evidence="3 4">KCCM 41400</strain>
    </source>
</reference>
<evidence type="ECO:0000313" key="2">
    <source>
        <dbReference type="EMBL" id="MCY9595314.1"/>
    </source>
</evidence>
<evidence type="ECO:0000259" key="1">
    <source>
        <dbReference type="Pfam" id="PF01261"/>
    </source>
</evidence>
<keyword evidence="3" id="KW-0413">Isomerase</keyword>
<dbReference type="EMBL" id="CP026520">
    <property type="protein sequence ID" value="QAV21211.1"/>
    <property type="molecule type" value="Genomic_DNA"/>
</dbReference>
<accession>A0A410X3P0</accession>
<dbReference type="Proteomes" id="UP001527202">
    <property type="component" value="Unassembled WGS sequence"/>
</dbReference>
<proteinExistence type="predicted"/>
<dbReference type="Pfam" id="PF01261">
    <property type="entry name" value="AP_endonuc_2"/>
    <property type="match status" value="1"/>
</dbReference>
<dbReference type="Gene3D" id="3.20.20.150">
    <property type="entry name" value="Divalent-metal-dependent TIM barrel enzymes"/>
    <property type="match status" value="1"/>
</dbReference>
<evidence type="ECO:0000313" key="3">
    <source>
        <dbReference type="EMBL" id="QAV21211.1"/>
    </source>
</evidence>
<organism evidence="3 4">
    <name type="scientific">Paenibacillus chitinolyticus</name>
    <dbReference type="NCBI Taxonomy" id="79263"/>
    <lineage>
        <taxon>Bacteria</taxon>
        <taxon>Bacillati</taxon>
        <taxon>Bacillota</taxon>
        <taxon>Bacilli</taxon>
        <taxon>Bacillales</taxon>
        <taxon>Paenibacillaceae</taxon>
        <taxon>Paenibacillus</taxon>
    </lineage>
</organism>
<keyword evidence="5" id="KW-1185">Reference proteome</keyword>
<dbReference type="GO" id="GO:0016853">
    <property type="term" value="F:isomerase activity"/>
    <property type="evidence" value="ECO:0007669"/>
    <property type="project" value="UniProtKB-KW"/>
</dbReference>
<dbReference type="AlphaFoldDB" id="A0A410X3P0"/>
<evidence type="ECO:0000313" key="4">
    <source>
        <dbReference type="Proteomes" id="UP000288943"/>
    </source>
</evidence>
<dbReference type="GeneID" id="95378540"/>
<dbReference type="InterPro" id="IPR050312">
    <property type="entry name" value="IolE/XylAMocC-like"/>
</dbReference>
<dbReference type="InterPro" id="IPR036237">
    <property type="entry name" value="Xyl_isomerase-like_sf"/>
</dbReference>
<sequence length="252" mass="28584">MTKIGIGVQLYTLRSETEKDFRGSLKKVAELGYEGVEFAGYGGLSPRELSELLKELNLTSVGSHVGIHRLQENLDEEIEMNVAIGSKYVACPGWFPPERTEEGFREVVEILKESSRRFAEHGIAFGYHNHSFEFEEKIGDQTMFDAFFSALPENELFVELDVCWAHNAGLDPIGVMKQYAGRTPLLHVKDLRREEGKLLTVELGTGEVDLKPVLEAAEEIGTKWFIVEQDECQNPPFESIAASREWLRQNYR</sequence>